<protein>
    <submittedName>
        <fullName evidence="1">Uncharacterized protein</fullName>
    </submittedName>
</protein>
<dbReference type="Proteomes" id="UP001157502">
    <property type="component" value="Chromosome 27"/>
</dbReference>
<gene>
    <name evidence="1" type="ORF">DPEC_G00294940</name>
</gene>
<evidence type="ECO:0000313" key="1">
    <source>
        <dbReference type="EMBL" id="KAJ7991208.1"/>
    </source>
</evidence>
<name>A0ACC2FIE7_DALPE</name>
<evidence type="ECO:0000313" key="2">
    <source>
        <dbReference type="Proteomes" id="UP001157502"/>
    </source>
</evidence>
<organism evidence="1 2">
    <name type="scientific">Dallia pectoralis</name>
    <name type="common">Alaska blackfish</name>
    <dbReference type="NCBI Taxonomy" id="75939"/>
    <lineage>
        <taxon>Eukaryota</taxon>
        <taxon>Metazoa</taxon>
        <taxon>Chordata</taxon>
        <taxon>Craniata</taxon>
        <taxon>Vertebrata</taxon>
        <taxon>Euteleostomi</taxon>
        <taxon>Actinopterygii</taxon>
        <taxon>Neopterygii</taxon>
        <taxon>Teleostei</taxon>
        <taxon>Protacanthopterygii</taxon>
        <taxon>Esociformes</taxon>
        <taxon>Umbridae</taxon>
        <taxon>Dallia</taxon>
    </lineage>
</organism>
<reference evidence="1" key="1">
    <citation type="submission" date="2021-05" db="EMBL/GenBank/DDBJ databases">
        <authorList>
            <person name="Pan Q."/>
            <person name="Jouanno E."/>
            <person name="Zahm M."/>
            <person name="Klopp C."/>
            <person name="Cabau C."/>
            <person name="Louis A."/>
            <person name="Berthelot C."/>
            <person name="Parey E."/>
            <person name="Roest Crollius H."/>
            <person name="Montfort J."/>
            <person name="Robinson-Rechavi M."/>
            <person name="Bouchez O."/>
            <person name="Lampietro C."/>
            <person name="Lopez Roques C."/>
            <person name="Donnadieu C."/>
            <person name="Postlethwait J."/>
            <person name="Bobe J."/>
            <person name="Dillon D."/>
            <person name="Chandos A."/>
            <person name="von Hippel F."/>
            <person name="Guiguen Y."/>
        </authorList>
    </citation>
    <scope>NUCLEOTIDE SEQUENCE</scope>
    <source>
        <strain evidence="1">YG-Jan2019</strain>
    </source>
</reference>
<dbReference type="EMBL" id="CM055754">
    <property type="protein sequence ID" value="KAJ7991208.1"/>
    <property type="molecule type" value="Genomic_DNA"/>
</dbReference>
<proteinExistence type="predicted"/>
<accession>A0ACC2FIE7</accession>
<keyword evidence="2" id="KW-1185">Reference proteome</keyword>
<comment type="caution">
    <text evidence="1">The sequence shown here is derived from an EMBL/GenBank/DDBJ whole genome shotgun (WGS) entry which is preliminary data.</text>
</comment>
<sequence length="127" mass="13407">MALAQARAFPERQVMRAATFCRSEGAGFRSSKYSSSWRRNPWQRSAAPSYAAGRCNFSTPTPEGGELGNGISAASTGSGSRWANRFIVSVSAVMASPMAVSVAECCPRVPWTSGSMAPGVGVEFCQC</sequence>